<keyword evidence="5 9" id="KW-1133">Transmembrane helix</keyword>
<feature type="transmembrane region" description="Helical" evidence="9">
    <location>
        <begin position="42"/>
        <end position="63"/>
    </location>
</feature>
<evidence type="ECO:0000256" key="1">
    <source>
        <dbReference type="ARBA" id="ARBA00004141"/>
    </source>
</evidence>
<feature type="binding site" evidence="7">
    <location>
        <position position="32"/>
    </location>
    <ligand>
        <name>Ca(2+)</name>
        <dbReference type="ChEBI" id="CHEBI:29108"/>
    </ligand>
</feature>
<keyword evidence="11" id="KW-1185">Reference proteome</keyword>
<keyword evidence="6 9" id="KW-0472">Membrane</keyword>
<feature type="binding site" evidence="8">
    <location>
        <position position="266"/>
    </location>
    <ligand>
        <name>Zn(2+)</name>
        <dbReference type="ChEBI" id="CHEBI:29105"/>
        <note>catalytic</note>
    </ligand>
</feature>
<dbReference type="GO" id="GO:0046872">
    <property type="term" value="F:metal ion binding"/>
    <property type="evidence" value="ECO:0007669"/>
    <property type="project" value="UniProtKB-KW"/>
</dbReference>
<dbReference type="GO" id="GO:0016811">
    <property type="term" value="F:hydrolase activity, acting on carbon-nitrogen (but not peptide) bonds, in linear amides"/>
    <property type="evidence" value="ECO:0007669"/>
    <property type="project" value="InterPro"/>
</dbReference>
<feature type="transmembrane region" description="Helical" evidence="9">
    <location>
        <begin position="70"/>
        <end position="88"/>
    </location>
</feature>
<keyword evidence="3 9" id="KW-0812">Transmembrane</keyword>
<feature type="binding site" evidence="8">
    <location>
        <position position="89"/>
    </location>
    <ligand>
        <name>Zn(2+)</name>
        <dbReference type="ChEBI" id="CHEBI:29105"/>
        <note>catalytic</note>
    </ligand>
</feature>
<evidence type="ECO:0000256" key="9">
    <source>
        <dbReference type="SAM" id="Phobius"/>
    </source>
</evidence>
<sequence>MPSWLPSIAYPPAREDGYWTPHTSTIDWCEENYYATKYSAEIVNSITNLLFVWLAVVGMRSCALHGHDKIFFVTFAGYLLTGLGSFAFHSTLKYPMQLVDELSMIYTTCLMTWASLAHRRSGTFQVVLGVLVFALALFITLYYHYLQDPSFHQNAYAILTAFVLIRSMWIMEMNIRPYFRNRHALRMPPGNTAGTEHDRAEQKRQDDRDRWILGQMWFLIIMGILIFLGGFGIWTLDNEYCLKVRRWRHDIGLPWGVLLEGHGWWHLMTGLGAYFYIVWGVWLRHCLEGRQDEYELSWPSKLTSIPRIVRARTTSNGFTKKSS</sequence>
<dbReference type="GO" id="GO:0005789">
    <property type="term" value="C:endoplasmic reticulum membrane"/>
    <property type="evidence" value="ECO:0007669"/>
    <property type="project" value="TreeGrafter"/>
</dbReference>
<dbReference type="GO" id="GO:0046513">
    <property type="term" value="P:ceramide biosynthetic process"/>
    <property type="evidence" value="ECO:0007669"/>
    <property type="project" value="TreeGrafter"/>
</dbReference>
<dbReference type="Proteomes" id="UP000756132">
    <property type="component" value="Chromosome 1"/>
</dbReference>
<feature type="transmembrane region" description="Helical" evidence="9">
    <location>
        <begin position="126"/>
        <end position="145"/>
    </location>
</feature>
<comment type="cofactor">
    <cofactor evidence="8">
        <name>Zn(2+)</name>
        <dbReference type="ChEBI" id="CHEBI:29105"/>
    </cofactor>
</comment>
<comment type="similarity">
    <text evidence="2">Belongs to the alkaline ceramidase family.</text>
</comment>
<reference evidence="10" key="1">
    <citation type="submission" date="2021-12" db="EMBL/GenBank/DDBJ databases">
        <authorList>
            <person name="Zaccaron A."/>
            <person name="Stergiopoulos I."/>
        </authorList>
    </citation>
    <scope>NUCLEOTIDE SEQUENCE</scope>
    <source>
        <strain evidence="10">Race5_Kim</strain>
    </source>
</reference>
<reference evidence="10" key="2">
    <citation type="journal article" date="2022" name="Microb. Genom.">
        <title>A chromosome-scale genome assembly of the tomato pathogen Cladosporium fulvum reveals a compartmentalized genome architecture and the presence of a dispensable chromosome.</title>
        <authorList>
            <person name="Zaccaron A.Z."/>
            <person name="Chen L.H."/>
            <person name="Samaras A."/>
            <person name="Stergiopoulos I."/>
        </authorList>
    </citation>
    <scope>NUCLEOTIDE SEQUENCE</scope>
    <source>
        <strain evidence="10">Race5_Kim</strain>
    </source>
</reference>
<feature type="transmembrane region" description="Helical" evidence="9">
    <location>
        <begin position="263"/>
        <end position="283"/>
    </location>
</feature>
<feature type="transmembrane region" description="Helical" evidence="9">
    <location>
        <begin position="151"/>
        <end position="171"/>
    </location>
</feature>
<dbReference type="PANTHER" id="PTHR46187">
    <property type="entry name" value="ALKALINE CERAMIDASE 3"/>
    <property type="match status" value="1"/>
</dbReference>
<protein>
    <submittedName>
        <fullName evidence="10">Alkaline ceramidase 3</fullName>
    </submittedName>
</protein>
<dbReference type="RefSeq" id="XP_047755674.1">
    <property type="nucleotide sequence ID" value="XM_047901084.1"/>
</dbReference>
<evidence type="ECO:0000256" key="5">
    <source>
        <dbReference type="ARBA" id="ARBA00022989"/>
    </source>
</evidence>
<feature type="binding site" evidence="8">
    <location>
        <position position="262"/>
    </location>
    <ligand>
        <name>Zn(2+)</name>
        <dbReference type="ChEBI" id="CHEBI:29105"/>
        <note>catalytic</note>
    </ligand>
</feature>
<dbReference type="AlphaFoldDB" id="A0A9Q8P2W2"/>
<keyword evidence="7" id="KW-0479">Metal-binding</keyword>
<dbReference type="OMA" id="IMFEPLR"/>
<dbReference type="KEGG" id="ffu:CLAFUR5_01936"/>
<feature type="binding site" evidence="7">
    <location>
        <position position="28"/>
    </location>
    <ligand>
        <name>Ca(2+)</name>
        <dbReference type="ChEBI" id="CHEBI:29108"/>
    </ligand>
</feature>
<feature type="transmembrane region" description="Helical" evidence="9">
    <location>
        <begin position="94"/>
        <end position="114"/>
    </location>
</feature>
<feature type="binding site" evidence="7">
    <location>
        <position position="30"/>
    </location>
    <ligand>
        <name>Ca(2+)</name>
        <dbReference type="ChEBI" id="CHEBI:29108"/>
    </ligand>
</feature>
<gene>
    <name evidence="10" type="ORF">CLAFUR5_01936</name>
</gene>
<dbReference type="GO" id="GO:0046514">
    <property type="term" value="P:ceramide catabolic process"/>
    <property type="evidence" value="ECO:0007669"/>
    <property type="project" value="TreeGrafter"/>
</dbReference>
<name>A0A9Q8P2W2_PASFU</name>
<evidence type="ECO:0000256" key="6">
    <source>
        <dbReference type="ARBA" id="ARBA00023136"/>
    </source>
</evidence>
<evidence type="ECO:0000256" key="3">
    <source>
        <dbReference type="ARBA" id="ARBA00022692"/>
    </source>
</evidence>
<evidence type="ECO:0000256" key="4">
    <source>
        <dbReference type="ARBA" id="ARBA00022801"/>
    </source>
</evidence>
<evidence type="ECO:0000256" key="7">
    <source>
        <dbReference type="PIRSR" id="PIRSR608901-1"/>
    </source>
</evidence>
<organism evidence="10 11">
    <name type="scientific">Passalora fulva</name>
    <name type="common">Tomato leaf mold</name>
    <name type="synonym">Cladosporium fulvum</name>
    <dbReference type="NCBI Taxonomy" id="5499"/>
    <lineage>
        <taxon>Eukaryota</taxon>
        <taxon>Fungi</taxon>
        <taxon>Dikarya</taxon>
        <taxon>Ascomycota</taxon>
        <taxon>Pezizomycotina</taxon>
        <taxon>Dothideomycetes</taxon>
        <taxon>Dothideomycetidae</taxon>
        <taxon>Mycosphaerellales</taxon>
        <taxon>Mycosphaerellaceae</taxon>
        <taxon>Fulvia</taxon>
    </lineage>
</organism>
<dbReference type="PANTHER" id="PTHR46187:SF3">
    <property type="entry name" value="ALKALINE CERAMIDASE 3"/>
    <property type="match status" value="1"/>
</dbReference>
<keyword evidence="4" id="KW-0378">Hydrolase</keyword>
<evidence type="ECO:0000313" key="10">
    <source>
        <dbReference type="EMBL" id="UJO11308.1"/>
    </source>
</evidence>
<comment type="subcellular location">
    <subcellularLocation>
        <location evidence="1">Membrane</location>
        <topology evidence="1">Multi-pass membrane protein</topology>
    </subcellularLocation>
</comment>
<dbReference type="Pfam" id="PF05875">
    <property type="entry name" value="Ceramidase"/>
    <property type="match status" value="1"/>
</dbReference>
<proteinExistence type="inferred from homology"/>
<evidence type="ECO:0000256" key="8">
    <source>
        <dbReference type="PIRSR" id="PIRSR608901-2"/>
    </source>
</evidence>
<feature type="transmembrane region" description="Helical" evidence="9">
    <location>
        <begin position="211"/>
        <end position="234"/>
    </location>
</feature>
<keyword evidence="7" id="KW-0106">Calcium</keyword>
<feature type="binding site" evidence="7">
    <location>
        <position position="27"/>
    </location>
    <ligand>
        <name>Ca(2+)</name>
        <dbReference type="ChEBI" id="CHEBI:29108"/>
    </ligand>
</feature>
<dbReference type="GeneID" id="71981814"/>
<evidence type="ECO:0000256" key="2">
    <source>
        <dbReference type="ARBA" id="ARBA00009780"/>
    </source>
</evidence>
<feature type="binding site" evidence="7">
    <location>
        <position position="41"/>
    </location>
    <ligand>
        <name>Ca(2+)</name>
        <dbReference type="ChEBI" id="CHEBI:29108"/>
    </ligand>
</feature>
<accession>A0A9Q8P2W2</accession>
<keyword evidence="8" id="KW-0862">Zinc</keyword>
<dbReference type="OrthoDB" id="187171at2759"/>
<dbReference type="InterPro" id="IPR008901">
    <property type="entry name" value="ACER"/>
</dbReference>
<evidence type="ECO:0000313" key="11">
    <source>
        <dbReference type="Proteomes" id="UP000756132"/>
    </source>
</evidence>
<dbReference type="EMBL" id="CP090163">
    <property type="protein sequence ID" value="UJO11308.1"/>
    <property type="molecule type" value="Genomic_DNA"/>
</dbReference>